<dbReference type="AlphaFoldDB" id="A0A2A6CUD4"/>
<keyword evidence="2" id="KW-1185">Reference proteome</keyword>
<name>A0A2A6CUD4_PRIPA</name>
<evidence type="ECO:0000313" key="1">
    <source>
        <dbReference type="EnsemblMetazoa" id="PPA45301.1"/>
    </source>
</evidence>
<accession>A0A2A6CUD4</accession>
<gene>
    <name evidence="1" type="primary">WBGene00283670</name>
</gene>
<protein>
    <submittedName>
        <fullName evidence="1">Uncharacterized protein</fullName>
    </submittedName>
</protein>
<reference evidence="1" key="2">
    <citation type="submission" date="2022-06" db="UniProtKB">
        <authorList>
            <consortium name="EnsemblMetazoa"/>
        </authorList>
    </citation>
    <scope>IDENTIFICATION</scope>
    <source>
        <strain evidence="1">PS312</strain>
    </source>
</reference>
<accession>A0A8R1V409</accession>
<proteinExistence type="predicted"/>
<evidence type="ECO:0000313" key="2">
    <source>
        <dbReference type="Proteomes" id="UP000005239"/>
    </source>
</evidence>
<dbReference type="Proteomes" id="UP000005239">
    <property type="component" value="Unassembled WGS sequence"/>
</dbReference>
<organism evidence="1 2">
    <name type="scientific">Pristionchus pacificus</name>
    <name type="common">Parasitic nematode worm</name>
    <dbReference type="NCBI Taxonomy" id="54126"/>
    <lineage>
        <taxon>Eukaryota</taxon>
        <taxon>Metazoa</taxon>
        <taxon>Ecdysozoa</taxon>
        <taxon>Nematoda</taxon>
        <taxon>Chromadorea</taxon>
        <taxon>Rhabditida</taxon>
        <taxon>Rhabditina</taxon>
        <taxon>Diplogasteromorpha</taxon>
        <taxon>Diplogasteroidea</taxon>
        <taxon>Neodiplogasteridae</taxon>
        <taxon>Pristionchus</taxon>
    </lineage>
</organism>
<sequence>MGESTHRVGPPPPISADPSEISSYGNNLTMHFYQEGSFTVESQMSLMHNVNKGFHMPVLVMTRVRRTSVVNSSYSTQYKNSYLAIDEFMN</sequence>
<reference evidence="2" key="1">
    <citation type="journal article" date="2008" name="Nat. Genet.">
        <title>The Pristionchus pacificus genome provides a unique perspective on nematode lifestyle and parasitism.</title>
        <authorList>
            <person name="Dieterich C."/>
            <person name="Clifton S.W."/>
            <person name="Schuster L.N."/>
            <person name="Chinwalla A."/>
            <person name="Delehaunty K."/>
            <person name="Dinkelacker I."/>
            <person name="Fulton L."/>
            <person name="Fulton R."/>
            <person name="Godfrey J."/>
            <person name="Minx P."/>
            <person name="Mitreva M."/>
            <person name="Roeseler W."/>
            <person name="Tian H."/>
            <person name="Witte H."/>
            <person name="Yang S.P."/>
            <person name="Wilson R.K."/>
            <person name="Sommer R.J."/>
        </authorList>
    </citation>
    <scope>NUCLEOTIDE SEQUENCE [LARGE SCALE GENOMIC DNA]</scope>
    <source>
        <strain evidence="2">PS312</strain>
    </source>
</reference>
<dbReference type="EnsemblMetazoa" id="PPA45301.1">
    <property type="protein sequence ID" value="PPA45301.1"/>
    <property type="gene ID" value="WBGene00283670"/>
</dbReference>